<keyword evidence="1" id="KW-0472">Membrane</keyword>
<feature type="transmembrane region" description="Helical" evidence="1">
    <location>
        <begin position="42"/>
        <end position="63"/>
    </location>
</feature>
<comment type="caution">
    <text evidence="3">The sequence shown here is derived from an EMBL/GenBank/DDBJ whole genome shotgun (WGS) entry which is preliminary data.</text>
</comment>
<evidence type="ECO:0000259" key="2">
    <source>
        <dbReference type="Pfam" id="PF03703"/>
    </source>
</evidence>
<sequence length="186" mass="21173">MLILKIKSLVEKYIPNKNDLFTMAIEGADSEYQILEVNEKQFYEALVLFTLQIIGVFLTAWFVNFLGHIFIINFDSSFLFGVLVLPLLAILKEFPEVFSVLFIKVGLSNQSIAVKTGFHFESLDKLDLDTIENIEIVTTPLGNKLGYGTLDIYSYGSSIRVPYINEPYKTKNIIEAYVKEIKKVKA</sequence>
<feature type="transmembrane region" description="Helical" evidence="1">
    <location>
        <begin position="69"/>
        <end position="91"/>
    </location>
</feature>
<dbReference type="GeneID" id="61295238"/>
<keyword evidence="4" id="KW-1185">Reference proteome</keyword>
<keyword evidence="1" id="KW-0812">Transmembrane</keyword>
<accession>A0ABY1HE53</accession>
<keyword evidence="1" id="KW-1133">Transmembrane helix</keyword>
<evidence type="ECO:0000256" key="1">
    <source>
        <dbReference type="SAM" id="Phobius"/>
    </source>
</evidence>
<evidence type="ECO:0000313" key="4">
    <source>
        <dbReference type="Proteomes" id="UP000182660"/>
    </source>
</evidence>
<organism evidence="3 4">
    <name type="scientific">Moritella viscosa</name>
    <dbReference type="NCBI Taxonomy" id="80854"/>
    <lineage>
        <taxon>Bacteria</taxon>
        <taxon>Pseudomonadati</taxon>
        <taxon>Pseudomonadota</taxon>
        <taxon>Gammaproteobacteria</taxon>
        <taxon>Alteromonadales</taxon>
        <taxon>Moritellaceae</taxon>
        <taxon>Moritella</taxon>
    </lineage>
</organism>
<feature type="domain" description="YdbS-like PH" evidence="2">
    <location>
        <begin position="107"/>
        <end position="167"/>
    </location>
</feature>
<name>A0ABY1HE53_9GAMM</name>
<dbReference type="Pfam" id="PF03703">
    <property type="entry name" value="bPH_2"/>
    <property type="match status" value="1"/>
</dbReference>
<proteinExistence type="predicted"/>
<dbReference type="RefSeq" id="WP_075471567.1">
    <property type="nucleotide sequence ID" value="NZ_CAWQZC010000105.1"/>
</dbReference>
<gene>
    <name evidence="3" type="ORF">MT2528_1326</name>
</gene>
<dbReference type="Proteomes" id="UP000182660">
    <property type="component" value="Unassembled WGS sequence"/>
</dbReference>
<protein>
    <recommendedName>
        <fullName evidence="2">YdbS-like PH domain-containing protein</fullName>
    </recommendedName>
</protein>
<evidence type="ECO:0000313" key="3">
    <source>
        <dbReference type="EMBL" id="SGY87643.1"/>
    </source>
</evidence>
<dbReference type="InterPro" id="IPR005182">
    <property type="entry name" value="YdbS-like_PH"/>
</dbReference>
<reference evidence="3 4" key="1">
    <citation type="submission" date="2016-11" db="EMBL/GenBank/DDBJ databases">
        <authorList>
            <person name="Klemetsen T."/>
        </authorList>
    </citation>
    <scope>NUCLEOTIDE SEQUENCE [LARGE SCALE GENOMIC DNA]</scope>
    <source>
        <strain evidence="3">MT 2528</strain>
    </source>
</reference>
<dbReference type="EMBL" id="FPLJ01000035">
    <property type="protein sequence ID" value="SGY87643.1"/>
    <property type="molecule type" value="Genomic_DNA"/>
</dbReference>